<evidence type="ECO:0000313" key="3">
    <source>
        <dbReference type="Proteomes" id="UP000288012"/>
    </source>
</evidence>
<dbReference type="Proteomes" id="UP000288012">
    <property type="component" value="Unassembled WGS sequence"/>
</dbReference>
<dbReference type="OrthoDB" id="5654286at2"/>
<evidence type="ECO:0000256" key="1">
    <source>
        <dbReference type="SAM" id="SignalP"/>
    </source>
</evidence>
<comment type="caution">
    <text evidence="2">The sequence shown here is derived from an EMBL/GenBank/DDBJ whole genome shotgun (WGS) entry which is preliminary data.</text>
</comment>
<name>A0A3S0V9D4_9GAMM</name>
<gene>
    <name evidence="2" type="ORF">EKM59_11295</name>
</gene>
<feature type="chain" id="PRO_5018605649" evidence="1">
    <location>
        <begin position="20"/>
        <end position="76"/>
    </location>
</feature>
<keyword evidence="1" id="KW-0732">Signal</keyword>
<proteinExistence type="predicted"/>
<dbReference type="RefSeq" id="WP_126953019.1">
    <property type="nucleotide sequence ID" value="NZ_RZGR01000050.1"/>
</dbReference>
<accession>A0A3S0V9D4</accession>
<evidence type="ECO:0000313" key="2">
    <source>
        <dbReference type="EMBL" id="RUQ79207.1"/>
    </source>
</evidence>
<protein>
    <submittedName>
        <fullName evidence="2">Uncharacterized protein</fullName>
    </submittedName>
</protein>
<reference evidence="2 3" key="1">
    <citation type="submission" date="2018-12" db="EMBL/GenBank/DDBJ databases">
        <title>Legionella sp,whole genome shotgun sequence.</title>
        <authorList>
            <person name="Wu H."/>
        </authorList>
    </citation>
    <scope>NUCLEOTIDE SEQUENCE [LARGE SCALE GENOMIC DNA]</scope>
    <source>
        <strain evidence="3">km714</strain>
    </source>
</reference>
<dbReference type="AlphaFoldDB" id="A0A3S0V9D4"/>
<dbReference type="EMBL" id="RZGR01000050">
    <property type="protein sequence ID" value="RUQ79207.1"/>
    <property type="molecule type" value="Genomic_DNA"/>
</dbReference>
<keyword evidence="3" id="KW-1185">Reference proteome</keyword>
<feature type="signal peptide" evidence="1">
    <location>
        <begin position="1"/>
        <end position="19"/>
    </location>
</feature>
<organism evidence="2 3">
    <name type="scientific">Legionella septentrionalis</name>
    <dbReference type="NCBI Taxonomy" id="2498109"/>
    <lineage>
        <taxon>Bacteria</taxon>
        <taxon>Pseudomonadati</taxon>
        <taxon>Pseudomonadota</taxon>
        <taxon>Gammaproteobacteria</taxon>
        <taxon>Legionellales</taxon>
        <taxon>Legionellaceae</taxon>
        <taxon>Legionella</taxon>
    </lineage>
</organism>
<sequence>MKRILLLSFFTCFSLTVNAADDPPNIADAENLDAKMCVDNTANDCVNTVCLNSEERDCIEQCQADAQAKCNVQADE</sequence>